<dbReference type="PROSITE" id="PS00653">
    <property type="entry name" value="GLYCOSYL_HYDROL_F1_2"/>
    <property type="match status" value="2"/>
</dbReference>
<proteinExistence type="inferred from homology"/>
<reference evidence="7" key="1">
    <citation type="submission" date="2020-05" db="UniProtKB">
        <authorList>
            <consortium name="EnsemblMetazoa"/>
        </authorList>
    </citation>
    <scope>IDENTIFICATION</scope>
    <source>
        <strain evidence="7">Jacobina</strain>
    </source>
</reference>
<dbReference type="FunFam" id="3.20.20.80:FF:000013">
    <property type="entry name" value="lactase-phlorizin hydrolase"/>
    <property type="match status" value="2"/>
</dbReference>
<dbReference type="PRINTS" id="PR00131">
    <property type="entry name" value="GLHYDRLASE1"/>
</dbReference>
<keyword evidence="8" id="KW-1185">Reference proteome</keyword>
<evidence type="ECO:0000313" key="8">
    <source>
        <dbReference type="Proteomes" id="UP000092461"/>
    </source>
</evidence>
<dbReference type="Proteomes" id="UP000092461">
    <property type="component" value="Unassembled WGS sequence"/>
</dbReference>
<organism evidence="7 8">
    <name type="scientific">Lutzomyia longipalpis</name>
    <name type="common">Sand fly</name>
    <dbReference type="NCBI Taxonomy" id="7200"/>
    <lineage>
        <taxon>Eukaryota</taxon>
        <taxon>Metazoa</taxon>
        <taxon>Ecdysozoa</taxon>
        <taxon>Arthropoda</taxon>
        <taxon>Hexapoda</taxon>
        <taxon>Insecta</taxon>
        <taxon>Pterygota</taxon>
        <taxon>Neoptera</taxon>
        <taxon>Endopterygota</taxon>
        <taxon>Diptera</taxon>
        <taxon>Nematocera</taxon>
        <taxon>Psychodoidea</taxon>
        <taxon>Psychodidae</taxon>
        <taxon>Lutzomyia</taxon>
        <taxon>Lutzomyia</taxon>
    </lineage>
</organism>
<dbReference type="SUPFAM" id="SSF51445">
    <property type="entry name" value="(Trans)glycosidases"/>
    <property type="match status" value="2"/>
</dbReference>
<dbReference type="InterPro" id="IPR001360">
    <property type="entry name" value="Glyco_hydro_1"/>
</dbReference>
<dbReference type="GO" id="GO:0005975">
    <property type="term" value="P:carbohydrate metabolic process"/>
    <property type="evidence" value="ECO:0007669"/>
    <property type="project" value="InterPro"/>
</dbReference>
<dbReference type="InterPro" id="IPR017853">
    <property type="entry name" value="GH"/>
</dbReference>
<dbReference type="PANTHER" id="PTHR10353:SF36">
    <property type="entry name" value="LP05116P"/>
    <property type="match status" value="1"/>
</dbReference>
<evidence type="ECO:0000256" key="5">
    <source>
        <dbReference type="ARBA" id="ARBA00023180"/>
    </source>
</evidence>
<dbReference type="Pfam" id="PF00232">
    <property type="entry name" value="Glyco_hydro_1"/>
    <property type="match status" value="2"/>
</dbReference>
<evidence type="ECO:0000313" key="7">
    <source>
        <dbReference type="EnsemblMetazoa" id="LLOJ001136-PA"/>
    </source>
</evidence>
<dbReference type="EnsemblMetazoa" id="LLOJ001136-RA">
    <property type="protein sequence ID" value="LLOJ001136-PA"/>
    <property type="gene ID" value="LLOJ001136"/>
</dbReference>
<name>A0A1B0CAS4_LUTLO</name>
<dbReference type="Gene3D" id="3.20.20.80">
    <property type="entry name" value="Glycosidases"/>
    <property type="match status" value="2"/>
</dbReference>
<dbReference type="GO" id="GO:0008422">
    <property type="term" value="F:beta-glucosidase activity"/>
    <property type="evidence" value="ECO:0007669"/>
    <property type="project" value="TreeGrafter"/>
</dbReference>
<evidence type="ECO:0000256" key="3">
    <source>
        <dbReference type="ARBA" id="ARBA00022729"/>
    </source>
</evidence>
<protein>
    <submittedName>
        <fullName evidence="7">Uncharacterized protein</fullName>
    </submittedName>
</protein>
<evidence type="ECO:0000256" key="2">
    <source>
        <dbReference type="ARBA" id="ARBA00011738"/>
    </source>
</evidence>
<dbReference type="VEuPathDB" id="VectorBase:LLOJ001136"/>
<dbReference type="VEuPathDB" id="VectorBase:LLONM1_004393"/>
<keyword evidence="5" id="KW-0325">Glycoprotein</keyword>
<dbReference type="PANTHER" id="PTHR10353">
    <property type="entry name" value="GLYCOSYL HYDROLASE"/>
    <property type="match status" value="1"/>
</dbReference>
<comment type="similarity">
    <text evidence="1">Belongs to the glycosyl hydrolase 1 family.</text>
</comment>
<dbReference type="AlphaFoldDB" id="A0A1B0CAS4"/>
<sequence length="968" mass="112523">MSDNSDESTDFCFGDICNAFPENFLFGAATASYQIEGGWNEDGKGPNIWDTLTHKHPELIKDRSSGDIGPDSYHLYREDVRRLKELDVDFYRFSISWSRILPNGDISSLNPAGVKYYSDLIDLLEQEEIQPMVTMFHYDLPQYLQDLGGFTNILIVRYFREYARVLFENYGKRIKHWITFNEPSETCIQGYGSGTQAPLIRLPGVGEYLCAYHILLAHAEVYHLYRNEYFDGYKGKVGITLDSRWLYQKTPGNDLVERGMQFQLGFFANAIFSRDGGWPKLLQEIVDTNSIFEGRLRSRLPAFSPTEIERLRLSADFLGLNYYSANYVKAPEIWNAPKKSHSAFREPSWENDQNLTYFVDPKWPQAKSTWLYMVPEGLRDILLWIRDTYGNPEVIITENGWSDSGELEDDGRIEYLTRHLKAVQEAIQKNCRVTGYTYWSLIDNFEWMMGYTEKFGLYRVDMEDPEKKRIEKKSAIAYKQIIKNRKVTPAKMEDSCTKYSCPTFPEEFMFGTATAAYQVEGGRNEDGRGPCVWDTLIHNQPDVIKDKSSGDVGPDSYHLYREDVRRLKELGVDFYRFSISWSRILPNGDISSLNPAGVKYYSDLIDLLIEEGIEPMITMFHLDLPQYLEDMGGPTNSLFVKYFREYARVLFDNYADRVKLWSTFNEPLMYSTSAYGTGDFAPMKKMHGVAEYLVAYNILLAHAEVYHLYREQYYGKFKGKLGITLSAQGILRKTHGNDLEERGWQFQLGIFANPIFSKEGGWPKIVQETIDENSKKEGRAWSRLPTFTEEQIERIKGTADFFGFNYFTGRFVESGITTNSQTSPLDPSWERDMNLTFAVDDTWKRGKSDWLYLVPEGLRNSLFWIRDTYDNPEVLITENGWSDSGEIEDDDRVECLRVHLRIVQEAIEKGCRVKAYSHWSLIDNFEWMMGYTEKFGLYRVDMEDAEKKRIEKKSAKVYREIIKNRKVM</sequence>
<keyword evidence="3" id="KW-0732">Signal</keyword>
<dbReference type="EMBL" id="AJWK01004228">
    <property type="status" value="NOT_ANNOTATED_CDS"/>
    <property type="molecule type" value="Genomic_DNA"/>
</dbReference>
<keyword evidence="6" id="KW-0326">Glycosidase</keyword>
<comment type="subunit">
    <text evidence="2">Homodimer.</text>
</comment>
<evidence type="ECO:0000256" key="6">
    <source>
        <dbReference type="ARBA" id="ARBA00023295"/>
    </source>
</evidence>
<keyword evidence="4" id="KW-0378">Hydrolase</keyword>
<dbReference type="InterPro" id="IPR033132">
    <property type="entry name" value="GH_1_N_CS"/>
</dbReference>
<evidence type="ECO:0000256" key="4">
    <source>
        <dbReference type="ARBA" id="ARBA00022801"/>
    </source>
</evidence>
<accession>A0A1B0CAS4</accession>
<evidence type="ECO:0000256" key="1">
    <source>
        <dbReference type="ARBA" id="ARBA00010838"/>
    </source>
</evidence>